<name>A0A844XYJ6_9SPHN</name>
<dbReference type="CDD" id="cd03424">
    <property type="entry name" value="NUDIX_ADPRase_Nudt5_UGPPase_Nudt14"/>
    <property type="match status" value="1"/>
</dbReference>
<evidence type="ECO:0000256" key="3">
    <source>
        <dbReference type="ARBA" id="ARBA00007275"/>
    </source>
</evidence>
<evidence type="ECO:0000256" key="7">
    <source>
        <dbReference type="ARBA" id="ARBA00032272"/>
    </source>
</evidence>
<comment type="caution">
    <text evidence="9">The sequence shown here is derived from an EMBL/GenBank/DDBJ whole genome shotgun (WGS) entry which is preliminary data.</text>
</comment>
<dbReference type="InterPro" id="IPR015797">
    <property type="entry name" value="NUDIX_hydrolase-like_dom_sf"/>
</dbReference>
<evidence type="ECO:0000256" key="6">
    <source>
        <dbReference type="ARBA" id="ARBA00032162"/>
    </source>
</evidence>
<protein>
    <recommendedName>
        <fullName evidence="4">GDP-mannose pyrophosphatase</fullName>
    </recommendedName>
    <alternativeName>
        <fullName evidence="6">GDP-mannose hydrolase</fullName>
    </alternativeName>
    <alternativeName>
        <fullName evidence="7">GDPMK</fullName>
    </alternativeName>
</protein>
<sequence>MAENIEVPGRDADADKPEEIMWQGRFVTTKRRGRWEYASRSRGIRAAAIIAIDDEDHVILVSQYRVPLGRICLEIPAGLIGDDEGKSGESAEAAAGRELEEETGYRAARMENLGEFYSSPGMVSESFTLLRAHGLEKVGDGGGTDSEDIVVHRVPRSGLAEFVARWRAMGHGVDVRIAMLMASAGLLTGE</sequence>
<gene>
    <name evidence="9" type="ORF">GRI42_01615</name>
</gene>
<evidence type="ECO:0000313" key="10">
    <source>
        <dbReference type="Proteomes" id="UP000444185"/>
    </source>
</evidence>
<dbReference type="RefSeq" id="WP_160606317.1">
    <property type="nucleotide sequence ID" value="NZ_WTYF01000003.1"/>
</dbReference>
<accession>A0A844XYJ6</accession>
<evidence type="ECO:0000259" key="8">
    <source>
        <dbReference type="PROSITE" id="PS51462"/>
    </source>
</evidence>
<proteinExistence type="inferred from homology"/>
<dbReference type="AlphaFoldDB" id="A0A844XYJ6"/>
<comment type="similarity">
    <text evidence="3">Belongs to the Nudix hydrolase family. NudK subfamily.</text>
</comment>
<dbReference type="GO" id="GO:0005829">
    <property type="term" value="C:cytosol"/>
    <property type="evidence" value="ECO:0007669"/>
    <property type="project" value="TreeGrafter"/>
</dbReference>
<dbReference type="OrthoDB" id="9794310at2"/>
<comment type="catalytic activity">
    <reaction evidence="1">
        <text>GDP-alpha-D-mannose + H2O = alpha-D-mannose 1-phosphate + GMP + 2 H(+)</text>
        <dbReference type="Rhea" id="RHEA:27978"/>
        <dbReference type="ChEBI" id="CHEBI:15377"/>
        <dbReference type="ChEBI" id="CHEBI:15378"/>
        <dbReference type="ChEBI" id="CHEBI:57527"/>
        <dbReference type="ChEBI" id="CHEBI:58115"/>
        <dbReference type="ChEBI" id="CHEBI:58409"/>
    </reaction>
</comment>
<dbReference type="GO" id="GO:0016787">
    <property type="term" value="F:hydrolase activity"/>
    <property type="evidence" value="ECO:0007669"/>
    <property type="project" value="UniProtKB-KW"/>
</dbReference>
<evidence type="ECO:0000256" key="1">
    <source>
        <dbReference type="ARBA" id="ARBA00000847"/>
    </source>
</evidence>
<organism evidence="9 10">
    <name type="scientific">Qipengyuania gaetbuli</name>
    <dbReference type="NCBI Taxonomy" id="266952"/>
    <lineage>
        <taxon>Bacteria</taxon>
        <taxon>Pseudomonadati</taxon>
        <taxon>Pseudomonadota</taxon>
        <taxon>Alphaproteobacteria</taxon>
        <taxon>Sphingomonadales</taxon>
        <taxon>Erythrobacteraceae</taxon>
        <taxon>Qipengyuania</taxon>
    </lineage>
</organism>
<comment type="cofactor">
    <cofactor evidence="2">
        <name>Mg(2+)</name>
        <dbReference type="ChEBI" id="CHEBI:18420"/>
    </cofactor>
</comment>
<keyword evidence="10" id="KW-1185">Reference proteome</keyword>
<evidence type="ECO:0000256" key="5">
    <source>
        <dbReference type="ARBA" id="ARBA00022801"/>
    </source>
</evidence>
<dbReference type="PANTHER" id="PTHR11839">
    <property type="entry name" value="UDP/ADP-SUGAR PYROPHOSPHATASE"/>
    <property type="match status" value="1"/>
</dbReference>
<dbReference type="EMBL" id="WTYF01000003">
    <property type="protein sequence ID" value="MXO49998.1"/>
    <property type="molecule type" value="Genomic_DNA"/>
</dbReference>
<feature type="domain" description="Nudix hydrolase" evidence="8">
    <location>
        <begin position="42"/>
        <end position="181"/>
    </location>
</feature>
<dbReference type="SUPFAM" id="SSF55811">
    <property type="entry name" value="Nudix"/>
    <property type="match status" value="1"/>
</dbReference>
<dbReference type="InterPro" id="IPR000086">
    <property type="entry name" value="NUDIX_hydrolase_dom"/>
</dbReference>
<dbReference type="Gene3D" id="3.90.79.10">
    <property type="entry name" value="Nucleoside Triphosphate Pyrophosphohydrolase"/>
    <property type="match status" value="1"/>
</dbReference>
<keyword evidence="5" id="KW-0378">Hydrolase</keyword>
<reference evidence="9 10" key="1">
    <citation type="submission" date="2019-12" db="EMBL/GenBank/DDBJ databases">
        <title>Genomic-based taxomic classification of the family Erythrobacteraceae.</title>
        <authorList>
            <person name="Xu L."/>
        </authorList>
    </citation>
    <scope>NUCLEOTIDE SEQUENCE [LARGE SCALE GENOMIC DNA]</scope>
    <source>
        <strain evidence="9 10">DSM 16225</strain>
    </source>
</reference>
<dbReference type="GO" id="GO:0006753">
    <property type="term" value="P:nucleoside phosphate metabolic process"/>
    <property type="evidence" value="ECO:0007669"/>
    <property type="project" value="TreeGrafter"/>
</dbReference>
<evidence type="ECO:0000256" key="2">
    <source>
        <dbReference type="ARBA" id="ARBA00001946"/>
    </source>
</evidence>
<dbReference type="PANTHER" id="PTHR11839:SF18">
    <property type="entry name" value="NUDIX HYDROLASE DOMAIN-CONTAINING PROTEIN"/>
    <property type="match status" value="1"/>
</dbReference>
<evidence type="ECO:0000313" key="9">
    <source>
        <dbReference type="EMBL" id="MXO49998.1"/>
    </source>
</evidence>
<dbReference type="GO" id="GO:0019693">
    <property type="term" value="P:ribose phosphate metabolic process"/>
    <property type="evidence" value="ECO:0007669"/>
    <property type="project" value="TreeGrafter"/>
</dbReference>
<evidence type="ECO:0000256" key="4">
    <source>
        <dbReference type="ARBA" id="ARBA00016377"/>
    </source>
</evidence>
<dbReference type="PROSITE" id="PS51462">
    <property type="entry name" value="NUDIX"/>
    <property type="match status" value="1"/>
</dbReference>
<dbReference type="Proteomes" id="UP000444185">
    <property type="component" value="Unassembled WGS sequence"/>
</dbReference>
<dbReference type="Pfam" id="PF00293">
    <property type="entry name" value="NUDIX"/>
    <property type="match status" value="1"/>
</dbReference>